<accession>A0A1J5I515</accession>
<dbReference type="EMBL" id="MNZO01000016">
    <property type="protein sequence ID" value="OIP87502.1"/>
    <property type="molecule type" value="Genomic_DNA"/>
</dbReference>
<comment type="caution">
    <text evidence="1">The sequence shown here is derived from an EMBL/GenBank/DDBJ whole genome shotgun (WGS) entry which is preliminary data.</text>
</comment>
<proteinExistence type="predicted"/>
<sequence length="98" mass="11249">MKKDTLNFMFNMLLELEKERVKTATGATVEDFKYGQAEKVTRYENGTAAVTYKGIEYRPTTETWGPLDGNKNKKTVLINAKQNPAKPDNWTKVEFKIN</sequence>
<dbReference type="AlphaFoldDB" id="A0A1J5I515"/>
<evidence type="ECO:0000313" key="2">
    <source>
        <dbReference type="Proteomes" id="UP000182344"/>
    </source>
</evidence>
<gene>
    <name evidence="1" type="ORF">AUK05_01065</name>
</gene>
<name>A0A1J5I515_9BACT</name>
<dbReference type="Proteomes" id="UP000182344">
    <property type="component" value="Unassembled WGS sequence"/>
</dbReference>
<reference evidence="1 2" key="1">
    <citation type="journal article" date="2016" name="Environ. Microbiol.">
        <title>Genomic resolution of a cold subsurface aquifer community provides metabolic insights for novel microbes adapted to high CO concentrations.</title>
        <authorList>
            <person name="Probst A.J."/>
            <person name="Castelle C.J."/>
            <person name="Singh A."/>
            <person name="Brown C.T."/>
            <person name="Anantharaman K."/>
            <person name="Sharon I."/>
            <person name="Hug L.A."/>
            <person name="Burstein D."/>
            <person name="Emerson J.B."/>
            <person name="Thomas B.C."/>
            <person name="Banfield J.F."/>
        </authorList>
    </citation>
    <scope>NUCLEOTIDE SEQUENCE [LARGE SCALE GENOMIC DNA]</scope>
    <source>
        <strain evidence="1">CG2_30_35_20</strain>
    </source>
</reference>
<protein>
    <submittedName>
        <fullName evidence="1">Uncharacterized protein</fullName>
    </submittedName>
</protein>
<organism evidence="1 2">
    <name type="scientific">Candidatus Shapirobacteria bacterium CG2_30_35_20</name>
    <dbReference type="NCBI Taxonomy" id="1805376"/>
    <lineage>
        <taxon>Bacteria</taxon>
        <taxon>Candidatus Shapironibacteriota</taxon>
    </lineage>
</organism>
<evidence type="ECO:0000313" key="1">
    <source>
        <dbReference type="EMBL" id="OIP87502.1"/>
    </source>
</evidence>